<keyword evidence="4 7" id="KW-0689">Ribosomal protein</keyword>
<dbReference type="PANTHER" id="PTHR11229">
    <property type="entry name" value="50S RIBOSOMAL PROTEIN L3"/>
    <property type="match status" value="1"/>
</dbReference>
<evidence type="ECO:0000313" key="9">
    <source>
        <dbReference type="EMBL" id="MBI4132047.1"/>
    </source>
</evidence>
<dbReference type="InterPro" id="IPR019927">
    <property type="entry name" value="Ribosomal_uL3_bac/org-type"/>
</dbReference>
<organism evidence="9 10">
    <name type="scientific">Candidatus Sungiibacteriota bacterium</name>
    <dbReference type="NCBI Taxonomy" id="2750080"/>
    <lineage>
        <taxon>Bacteria</taxon>
        <taxon>Candidatus Sungiibacteriota</taxon>
    </lineage>
</organism>
<comment type="subunit">
    <text evidence="7">Part of the 50S ribosomal subunit. Forms a cluster with proteins L14 and L19.</text>
</comment>
<evidence type="ECO:0000256" key="1">
    <source>
        <dbReference type="ARBA" id="ARBA00006540"/>
    </source>
</evidence>
<dbReference type="SUPFAM" id="SSF50447">
    <property type="entry name" value="Translation proteins"/>
    <property type="match status" value="1"/>
</dbReference>
<dbReference type="HAMAP" id="MF_01325_B">
    <property type="entry name" value="Ribosomal_uL3_B"/>
    <property type="match status" value="1"/>
</dbReference>
<evidence type="ECO:0000256" key="8">
    <source>
        <dbReference type="SAM" id="MobiDB-lite"/>
    </source>
</evidence>
<evidence type="ECO:0000313" key="10">
    <source>
        <dbReference type="Proteomes" id="UP000704960"/>
    </source>
</evidence>
<dbReference type="GO" id="GO:0022625">
    <property type="term" value="C:cytosolic large ribosomal subunit"/>
    <property type="evidence" value="ECO:0007669"/>
    <property type="project" value="TreeGrafter"/>
</dbReference>
<comment type="caution">
    <text evidence="9">The sequence shown here is derived from an EMBL/GenBank/DDBJ whole genome shotgun (WGS) entry which is preliminary data.</text>
</comment>
<evidence type="ECO:0000256" key="7">
    <source>
        <dbReference type="HAMAP-Rule" id="MF_01325"/>
    </source>
</evidence>
<dbReference type="AlphaFoldDB" id="A0A932YV88"/>
<evidence type="ECO:0000256" key="2">
    <source>
        <dbReference type="ARBA" id="ARBA00022730"/>
    </source>
</evidence>
<dbReference type="InterPro" id="IPR009000">
    <property type="entry name" value="Transl_B-barrel_sf"/>
</dbReference>
<sequence length="200" mass="21390">MKFLLGRKLGMSQIFSDGGSAVPVTIIQTGPLTVIREKTPEKDGYAALQLGFGSRKPKNIAGPQRGEWKDLGSFAAVREAAGVSGRSRGETLDLTQFQAGDIVKVAGISKAKGFQGVVKRHGFHGAPATHGTKHAHREPGSIGPTWPQRVIKGRRMAGRMGGERVTVRNLEVVKVDPERQLIALKGAVPGRRGTLVEIRG</sequence>
<dbReference type="Gene3D" id="2.40.30.10">
    <property type="entry name" value="Translation factors"/>
    <property type="match status" value="2"/>
</dbReference>
<proteinExistence type="inferred from homology"/>
<evidence type="ECO:0000256" key="4">
    <source>
        <dbReference type="ARBA" id="ARBA00022980"/>
    </source>
</evidence>
<name>A0A932YV88_9BACT</name>
<dbReference type="PANTHER" id="PTHR11229:SF16">
    <property type="entry name" value="LARGE RIBOSOMAL SUBUNIT PROTEIN UL3C"/>
    <property type="match status" value="1"/>
</dbReference>
<accession>A0A932YV88</accession>
<keyword evidence="3 7" id="KW-0694">RNA-binding</keyword>
<dbReference type="Proteomes" id="UP000704960">
    <property type="component" value="Unassembled WGS sequence"/>
</dbReference>
<keyword evidence="5 7" id="KW-0687">Ribonucleoprotein</keyword>
<gene>
    <name evidence="7 9" type="primary">rplC</name>
    <name evidence="9" type="ORF">HY474_00255</name>
</gene>
<dbReference type="InterPro" id="IPR000597">
    <property type="entry name" value="Ribosomal_uL3"/>
</dbReference>
<dbReference type="FunFam" id="2.40.30.10:FF:000004">
    <property type="entry name" value="50S ribosomal protein L3"/>
    <property type="match status" value="1"/>
</dbReference>
<comment type="similarity">
    <text evidence="1 7">Belongs to the universal ribosomal protein uL3 family.</text>
</comment>
<reference evidence="9" key="1">
    <citation type="submission" date="2020-07" db="EMBL/GenBank/DDBJ databases">
        <title>Huge and variable diversity of episymbiotic CPR bacteria and DPANN archaea in groundwater ecosystems.</title>
        <authorList>
            <person name="He C.Y."/>
            <person name="Keren R."/>
            <person name="Whittaker M."/>
            <person name="Farag I.F."/>
            <person name="Doudna J."/>
            <person name="Cate J.H.D."/>
            <person name="Banfield J.F."/>
        </authorList>
    </citation>
    <scope>NUCLEOTIDE SEQUENCE</scope>
    <source>
        <strain evidence="9">NC_groundwater_1226_Ag_S-0.1um_59_124</strain>
    </source>
</reference>
<evidence type="ECO:0000256" key="3">
    <source>
        <dbReference type="ARBA" id="ARBA00022884"/>
    </source>
</evidence>
<dbReference type="GO" id="GO:0003735">
    <property type="term" value="F:structural constituent of ribosome"/>
    <property type="evidence" value="ECO:0007669"/>
    <property type="project" value="UniProtKB-UniRule"/>
</dbReference>
<keyword evidence="2 7" id="KW-0699">rRNA-binding</keyword>
<evidence type="ECO:0000256" key="5">
    <source>
        <dbReference type="ARBA" id="ARBA00023274"/>
    </source>
</evidence>
<protein>
    <recommendedName>
        <fullName evidence="6 7">Large ribosomal subunit protein uL3</fullName>
    </recommendedName>
</protein>
<comment type="function">
    <text evidence="7">One of the primary rRNA binding proteins, it binds directly near the 3'-end of the 23S rRNA, where it nucleates assembly of the 50S subunit.</text>
</comment>
<feature type="region of interest" description="Disordered" evidence="8">
    <location>
        <begin position="127"/>
        <end position="146"/>
    </location>
</feature>
<dbReference type="GO" id="GO:0006412">
    <property type="term" value="P:translation"/>
    <property type="evidence" value="ECO:0007669"/>
    <property type="project" value="UniProtKB-UniRule"/>
</dbReference>
<dbReference type="GO" id="GO:0019843">
    <property type="term" value="F:rRNA binding"/>
    <property type="evidence" value="ECO:0007669"/>
    <property type="project" value="UniProtKB-UniRule"/>
</dbReference>
<dbReference type="EMBL" id="JACQMJ010000004">
    <property type="protein sequence ID" value="MBI4132047.1"/>
    <property type="molecule type" value="Genomic_DNA"/>
</dbReference>
<evidence type="ECO:0000256" key="6">
    <source>
        <dbReference type="ARBA" id="ARBA00035243"/>
    </source>
</evidence>
<dbReference type="Pfam" id="PF00297">
    <property type="entry name" value="Ribosomal_L3"/>
    <property type="match status" value="1"/>
</dbReference>
<dbReference type="NCBIfam" id="TIGR03625">
    <property type="entry name" value="L3_bact"/>
    <property type="match status" value="1"/>
</dbReference>